<evidence type="ECO:0008006" key="3">
    <source>
        <dbReference type="Google" id="ProtNLM"/>
    </source>
</evidence>
<dbReference type="EMBL" id="KF787094">
    <property type="protein sequence ID" value="AHC56535.1"/>
    <property type="molecule type" value="Genomic_DNA"/>
</dbReference>
<dbReference type="SUPFAM" id="SSF49373">
    <property type="entry name" value="Invasin/intimin cell-adhesion fragments"/>
    <property type="match status" value="1"/>
</dbReference>
<organism evidence="1 2">
    <name type="scientific">Achromobacter phage JWDelta</name>
    <dbReference type="NCBI Taxonomy" id="1416008"/>
    <lineage>
        <taxon>Viruses</taxon>
        <taxon>Duplodnaviria</taxon>
        <taxon>Heunggongvirae</taxon>
        <taxon>Uroviricota</taxon>
        <taxon>Caudoviricetes</taxon>
        <taxon>Schitoviridae</taxon>
        <taxon>Rothmandenesvirinae</taxon>
        <taxon>Jwalphavirus</taxon>
        <taxon>Jwalphavirus jwalpha</taxon>
    </lineage>
</organism>
<proteinExistence type="predicted"/>
<protein>
    <recommendedName>
        <fullName evidence="3">BIG2 domain-containing protein</fullName>
    </recommendedName>
</protein>
<dbReference type="Gene3D" id="2.60.40.1080">
    <property type="match status" value="1"/>
</dbReference>
<dbReference type="Proteomes" id="UP000018886">
    <property type="component" value="Segment"/>
</dbReference>
<sequence length="162" mass="17968">MHYNVFWDKSQNKAHVGAYSDETPTGLVKMGTLSMGAGTYLKGQEFKLAMKPFLDDLVKEKTNKGPDEYEAVWPAFIMVNYITIKTTWIKTQLKDNMHQLDIVIDPVVKPEDVLDFSSMDEGVAIVSNTGSVVITGAGSTNIRVKTKQDQRTIAIIPVTVSI</sequence>
<name>V9SK80_9CAUD</name>
<evidence type="ECO:0000313" key="1">
    <source>
        <dbReference type="EMBL" id="AHC56535.1"/>
    </source>
</evidence>
<gene>
    <name evidence="1" type="ORF">JJJA_0019</name>
</gene>
<dbReference type="InterPro" id="IPR008964">
    <property type="entry name" value="Invasin/intimin_cell_adhesion"/>
</dbReference>
<reference evidence="1 2" key="1">
    <citation type="journal article" date="2014" name="Virol. J.">
        <title>First genome sequences of Achromobacter phages reveal new members of the N4 family.</title>
        <authorList>
            <person name="Wittmann J."/>
            <person name="Dreiseikelmann B."/>
            <person name="Rohde M."/>
            <person name="Meier-Kolthoff J.P."/>
            <person name="Bunk B."/>
            <person name="Rohde C."/>
        </authorList>
    </citation>
    <scope>NUCLEOTIDE SEQUENCE [LARGE SCALE GENOMIC DNA]</scope>
</reference>
<evidence type="ECO:0000313" key="2">
    <source>
        <dbReference type="Proteomes" id="UP000018886"/>
    </source>
</evidence>
<accession>V9SK80</accession>